<proteinExistence type="predicted"/>
<protein>
    <submittedName>
        <fullName evidence="1">Uncharacterized protein</fullName>
    </submittedName>
</protein>
<sequence>MDKQSILNELEARKMEDIIELIEDAEKGHLEELELVKSVGLLYDKELNDAIISLLQDQGVEIIYVSEEE</sequence>
<reference evidence="1" key="1">
    <citation type="submission" date="2024-07" db="EMBL/GenBank/DDBJ databases">
        <title>Identification and characteristics of an arsenic-resistant bacterial isolate, which belongs to a novel species.</title>
        <authorList>
            <person name="Juszczyk A."/>
            <person name="Kowalczyk A."/>
            <person name="Was K."/>
            <person name="Kosowicz W."/>
            <person name="Budzyn A."/>
            <person name="Latowski D."/>
        </authorList>
    </citation>
    <scope>NUCLEOTIDE SEQUENCE</scope>
    <source>
        <strain evidence="1">As8PL</strain>
    </source>
</reference>
<accession>A0AB39BUA7</accession>
<dbReference type="EMBL" id="CP162551">
    <property type="protein sequence ID" value="XDI37065.1"/>
    <property type="molecule type" value="Genomic_DNA"/>
</dbReference>
<dbReference type="AlphaFoldDB" id="A0AB39BUA7"/>
<organism evidence="1">
    <name type="scientific">Alkalihalophilus sp. As8PL</name>
    <dbReference type="NCBI Taxonomy" id="3237103"/>
    <lineage>
        <taxon>Bacteria</taxon>
        <taxon>Bacillati</taxon>
        <taxon>Bacillota</taxon>
        <taxon>Bacilli</taxon>
        <taxon>Bacillales</taxon>
        <taxon>Bacillaceae</taxon>
        <taxon>Alkalihalophilus</taxon>
    </lineage>
</organism>
<gene>
    <name evidence="1" type="ORF">AB3N04_01775</name>
</gene>
<evidence type="ECO:0000313" key="1">
    <source>
        <dbReference type="EMBL" id="XDI37065.1"/>
    </source>
</evidence>
<dbReference type="RefSeq" id="WP_368504444.1">
    <property type="nucleotide sequence ID" value="NZ_CP162551.1"/>
</dbReference>
<name>A0AB39BUA7_9BACI</name>